<evidence type="ECO:0000259" key="9">
    <source>
        <dbReference type="SMART" id="SM01036"/>
    </source>
</evidence>
<comment type="function">
    <text evidence="8">Involved in nucleolar processing of pre-18S ribosomal RNA.</text>
</comment>
<keyword evidence="3 8" id="KW-0690">Ribosome biogenesis</keyword>
<feature type="repeat" description="HEAT" evidence="7">
    <location>
        <begin position="2071"/>
        <end position="2109"/>
    </location>
</feature>
<reference evidence="10" key="2">
    <citation type="submission" date="2020-05" db="UniProtKB">
        <authorList>
            <consortium name="EnsemblMetazoa"/>
        </authorList>
    </citation>
    <scope>IDENTIFICATION</scope>
    <source>
        <strain evidence="10">IAEA</strain>
    </source>
</reference>
<evidence type="ECO:0000256" key="6">
    <source>
        <dbReference type="ARBA" id="ARBA00023274"/>
    </source>
</evidence>
<name>A0A1A9Z456_GLOPL</name>
<organism evidence="10 11">
    <name type="scientific">Glossina pallidipes</name>
    <name type="common">Tsetse fly</name>
    <dbReference type="NCBI Taxonomy" id="7398"/>
    <lineage>
        <taxon>Eukaryota</taxon>
        <taxon>Metazoa</taxon>
        <taxon>Ecdysozoa</taxon>
        <taxon>Arthropoda</taxon>
        <taxon>Hexapoda</taxon>
        <taxon>Insecta</taxon>
        <taxon>Pterygota</taxon>
        <taxon>Neoptera</taxon>
        <taxon>Endopterygota</taxon>
        <taxon>Diptera</taxon>
        <taxon>Brachycera</taxon>
        <taxon>Muscomorpha</taxon>
        <taxon>Hippoboscoidea</taxon>
        <taxon>Glossinidae</taxon>
        <taxon>Glossina</taxon>
    </lineage>
</organism>
<feature type="domain" description="BP28 C-terminal" evidence="9">
    <location>
        <begin position="1827"/>
        <end position="1978"/>
    </location>
</feature>
<keyword evidence="6 8" id="KW-0687">Ribonucleoprotein</keyword>
<dbReference type="GO" id="GO:0045943">
    <property type="term" value="P:positive regulation of transcription by RNA polymerase I"/>
    <property type="evidence" value="ECO:0007669"/>
    <property type="project" value="TreeGrafter"/>
</dbReference>
<dbReference type="InterPro" id="IPR021133">
    <property type="entry name" value="HEAT_type_2"/>
</dbReference>
<proteinExistence type="inferred from homology"/>
<evidence type="ECO:0000256" key="4">
    <source>
        <dbReference type="ARBA" id="ARBA00022552"/>
    </source>
</evidence>
<dbReference type="VEuPathDB" id="VectorBase:GPAI003266"/>
<dbReference type="PANTHER" id="PTHR13457:SF1">
    <property type="entry name" value="HEAT REPEAT-CONTAINING PROTEIN 1"/>
    <property type="match status" value="1"/>
</dbReference>
<dbReference type="Pfam" id="PF08146">
    <property type="entry name" value="BP28CT"/>
    <property type="match status" value="1"/>
</dbReference>
<accession>A0A1A9Z456</accession>
<dbReference type="GO" id="GO:0000462">
    <property type="term" value="P:maturation of SSU-rRNA from tricistronic rRNA transcript (SSU-rRNA, 5.8S rRNA, LSU-rRNA)"/>
    <property type="evidence" value="ECO:0007669"/>
    <property type="project" value="TreeGrafter"/>
</dbReference>
<dbReference type="SUPFAM" id="SSF48371">
    <property type="entry name" value="ARM repeat"/>
    <property type="match status" value="2"/>
</dbReference>
<dbReference type="GO" id="GO:0032040">
    <property type="term" value="C:small-subunit processome"/>
    <property type="evidence" value="ECO:0007669"/>
    <property type="project" value="TreeGrafter"/>
</dbReference>
<reference evidence="11" key="1">
    <citation type="submission" date="2014-03" db="EMBL/GenBank/DDBJ databases">
        <authorList>
            <person name="Aksoy S."/>
            <person name="Warren W."/>
            <person name="Wilson R.K."/>
        </authorList>
    </citation>
    <scope>NUCLEOTIDE SEQUENCE [LARGE SCALE GENOMIC DNA]</scope>
    <source>
        <strain evidence="11">IAEA</strain>
    </source>
</reference>
<evidence type="ECO:0000256" key="8">
    <source>
        <dbReference type="RuleBase" id="RU367065"/>
    </source>
</evidence>
<dbReference type="InterPro" id="IPR056473">
    <property type="entry name" value="HEAT_Utp10/HEAT1"/>
</dbReference>
<keyword evidence="5 8" id="KW-0539">Nucleus</keyword>
<comment type="subcellular location">
    <subcellularLocation>
        <location evidence="1 8">Nucleus</location>
        <location evidence="1 8">Nucleolus</location>
    </subcellularLocation>
</comment>
<evidence type="ECO:0000313" key="10">
    <source>
        <dbReference type="EnsemblMetazoa" id="GPAI003266-PA"/>
    </source>
</evidence>
<evidence type="ECO:0000256" key="1">
    <source>
        <dbReference type="ARBA" id="ARBA00004604"/>
    </source>
</evidence>
<dbReference type="InterPro" id="IPR040191">
    <property type="entry name" value="UTP10"/>
</dbReference>
<dbReference type="InterPro" id="IPR016024">
    <property type="entry name" value="ARM-type_fold"/>
</dbReference>
<evidence type="ECO:0000256" key="2">
    <source>
        <dbReference type="ARBA" id="ARBA00010559"/>
    </source>
</evidence>
<dbReference type="InterPro" id="IPR012954">
    <property type="entry name" value="BP28_C_dom"/>
</dbReference>
<keyword evidence="11" id="KW-1185">Reference proteome</keyword>
<keyword evidence="4 8" id="KW-0698">rRNA processing</keyword>
<dbReference type="GO" id="GO:0034455">
    <property type="term" value="C:t-UTP complex"/>
    <property type="evidence" value="ECO:0007669"/>
    <property type="project" value="TreeGrafter"/>
</dbReference>
<dbReference type="STRING" id="7398.A0A1A9Z456"/>
<evidence type="ECO:0000256" key="7">
    <source>
        <dbReference type="PROSITE-ProRule" id="PRU00103"/>
    </source>
</evidence>
<dbReference type="Gene3D" id="1.25.10.10">
    <property type="entry name" value="Leucine-rich Repeat Variant"/>
    <property type="match status" value="2"/>
</dbReference>
<dbReference type="GO" id="GO:0030515">
    <property type="term" value="F:snoRNA binding"/>
    <property type="evidence" value="ECO:0007669"/>
    <property type="project" value="TreeGrafter"/>
</dbReference>
<dbReference type="Proteomes" id="UP000092445">
    <property type="component" value="Unassembled WGS sequence"/>
</dbReference>
<dbReference type="Pfam" id="PF23243">
    <property type="entry name" value="HEAT_HEATR1"/>
    <property type="match status" value="1"/>
</dbReference>
<dbReference type="PROSITE" id="PS50077">
    <property type="entry name" value="HEAT_REPEAT"/>
    <property type="match status" value="1"/>
</dbReference>
<dbReference type="InterPro" id="IPR022125">
    <property type="entry name" value="U3snoRNP10_N"/>
</dbReference>
<evidence type="ECO:0000256" key="5">
    <source>
        <dbReference type="ARBA" id="ARBA00023242"/>
    </source>
</evidence>
<dbReference type="Pfam" id="PF12397">
    <property type="entry name" value="U3snoRNP10"/>
    <property type="match status" value="1"/>
</dbReference>
<dbReference type="SMART" id="SM01036">
    <property type="entry name" value="BP28CT"/>
    <property type="match status" value="1"/>
</dbReference>
<dbReference type="PANTHER" id="PTHR13457">
    <property type="entry name" value="BAP28"/>
    <property type="match status" value="1"/>
</dbReference>
<sequence>MSTSLFEQLQRLKVPEADALLEKRRHASILFDSKEAATKDRRTIYDLGVSGLEELNLLNPSFQQFKMTLFNEATLQIERAVERKDVNELLDCNIRKFFCYLSPYFPLRPAHMCLEWLIRRFQVHEYNRNDLMALILPYHETNAFVKVLQTLRLKESDQVWHWLKPSQRAGLPLSKIAILNRAATEKGFLKFVCSSTIDAIKELGPNAHLLQAQLNFYGTVVVGALENCKKVEEWHIITLLPSLIKGLTSTSVDFVSAAYIITARLVSRTEITAKLCKFLVTKLAAVTFERLQRTAVMLLVWIFDTQRASNPSFPDETLLKLIQENWFTNVLAELANENMDIHCISRILMIQCVKALRNDDAQKENFKEFLERFLNGIKFPDPIAEQMINCFLDCYISSNNSHTTQTLQDSEVIELDSEEDDNDHGVYFKSWYSERLEKWESQYPSAFDKCIKESLSNLGSDETNNRRDAIKMALGHRLQNFDRSACDIYESLYHYNATIRLVAVKTLLKNLKHYRKNSKNYVILKECLLDRMRDDNADIVKTLLTLNTSELLQIIDCFQLVDALVNILYKIQVDPENWQALSTIVVQHLTHGLLVKQYNNNLILFSLMPIFLPTDDRSYDKKAIQQIITSDLAQNINWLQKFNVSEIEFFDAKSFRKQFLDVVITSIDAKSQNNINLFDLLEGIKKQRETGMPLRNAMQLYHLLILVTACLKRKYTREESSKIYEQISQYTHGFKMRSFTSSEWNADNKSRYIPLQLYSDFFLTLMEHTDFSNLTKQSWETEEFGELEYFFKVFADISKEAFQAGLQPTEQKEWLKMLKELFDGVFKHPQIKLEFLINFYLYERQEKVKHYMELRVRSFKIAQNIIKNSEKFKLIIDNDHIIKIAMALNSQQEIIRSETLNTLEEIQHSAYLLDDNMKHFIKSLLMRREEILMDYEQFPLVMYSLLKSDVSNRKSYVHSNRLLNEILKSAEKHKELKNLEFSTLILKTLKYIEDEKIFKPYIPLAAKVLKETSMEGSVEILKSPYDTLYGLVIQRFGPQTAENILIEYEPAWLLIETIFKSYNVYLKSNDSLKPVTCEFVEGLNEVFYEKFPTRFKQQFIELLVSTTAEAENDLLFLAVNKLLKKCTLDCCLLLTTLENMYKCSESAETNKRKCTISNLKEIQFNSLHWKKGIVLLELLESKKKLVKTELLIPILFELLNACLLFEEQTSVEYAKQLILSTLLNACSKAQENNYDLKKTFEKSIFRVDHVVQCLRISQNPQTHQNALLLLSTCAELFPQQVLHNIVDVFTFMGSSVVRHDDAFSFHIINVIIVSVIPILVKEKVAVIPVLKIFSDIMLDVPEHRRLPLYTKLLLTLGSEEYLWMFLCVVFETYVIDEEKQRLLHKKHSNSSNLHSELMPKRLEIVLDLCQTFSPSIILATCTNLMDYLTKLPKDAGGDSSKRKLSLPDNTESSLFDVCTHSPKQLRHYKYVIMQFLSSVTNSEEFLRKIASLPSDGTNSMKTLYQNFIIKILSYIPLVHTSLEKSEELAQQKFWKVILHHLHDVLDNTVSLLSPDMFLVVFNGLMQYRLLSVRKKIIEILITKLQQKDEFFANCDGQHFQKLLKPLVTIIKGMLSNEEVKSTDLIFLQQTALIAIKLLSKQFALKHVEDFKAILSELTKIIKHRMHISKIILATAVLTLIEISFNLKAHSLAHMPKFMPPLMEILQDQAELVRNQSPDNVCLAIVTGIQKLFEALPLFLGPYVVDVLVSLCVIEAHLTVQQNEKDQRSTNTLQKINAIWSKIATDVPVRILVPNWEKTYKHLMENKSYDELNVLLKLVKQSIAYNDNQTLASVQKHLSEMFQEFLKFRVRLEDESCHHDQLQCIEGNIIDTFVTWTLKLSESAFRPLYHKLYKRVLDEKSDIKASLTFFRLTHKIAEALKSLFVLFAGDFIEDVSRLLNECKASQKKTKHMKELLLVELLTALLNTCYQIFLHDSKEFINMQKFGVLMPAIVDQIENRLVLNDELLQQLLMLCIAQLAVNVSSDVMWKQLNYQILLKTQTSAPEVRIFAFNCCVALARRLGDDFTPLLAETIPFIAELFEDENPRVEENTRTAVRELEEILGESLQKYL</sequence>
<evidence type="ECO:0000256" key="3">
    <source>
        <dbReference type="ARBA" id="ARBA00022517"/>
    </source>
</evidence>
<dbReference type="EnsemblMetazoa" id="GPAI003266-RA">
    <property type="protein sequence ID" value="GPAI003266-PA"/>
    <property type="gene ID" value="GPAI003266"/>
</dbReference>
<dbReference type="GO" id="GO:0030686">
    <property type="term" value="C:90S preribosome"/>
    <property type="evidence" value="ECO:0007669"/>
    <property type="project" value="TreeGrafter"/>
</dbReference>
<comment type="similarity">
    <text evidence="2 8">Belongs to the HEATR1/UTP10 family.</text>
</comment>
<protein>
    <recommendedName>
        <fullName evidence="8">HEAT repeat-containing protein 1</fullName>
    </recommendedName>
</protein>
<dbReference type="InterPro" id="IPR011989">
    <property type="entry name" value="ARM-like"/>
</dbReference>
<evidence type="ECO:0000313" key="11">
    <source>
        <dbReference type="Proteomes" id="UP000092445"/>
    </source>
</evidence>